<sequence>MDFPAQVLIADLPRGGDLIDRSSNGRPTTLVRSEKEPKPEQLNPSVVVTDVASVDAQLTKLNESLAALETEAHSALHGAVVDECQAGLEAVEELLVGLAERASKRTFWQKCFPCKGWKKRDLLRRHVGVVQDTYETVGKTHQRVGLALAELCGKADRLGEDAKKLADTIGQAKIALDQKRETHDALFKDVEQKLSSKMLQRTVLCWQEKSLKAEMEWAEAQLCAMSGNDAPCRGGHGHDDGDGDVSLITSEQAAVAGMRFEIKQIADLLSTLTCYSRMLTADSWTIGWELKRLREDCGAKDGNIDGVRLETMSASMESVFRVKHEGVSTDLRRQHGALREAQKRCLSAAARLEKLRESNFGDLVVGLSDLANLGAKKQTGKKLGLERCKLLKKGKPIKFPHASHHGLTLLAYN</sequence>
<evidence type="ECO:0000256" key="1">
    <source>
        <dbReference type="SAM" id="MobiDB-lite"/>
    </source>
</evidence>
<protein>
    <submittedName>
        <fullName evidence="2">Uncharacterized protein</fullName>
    </submittedName>
</protein>
<dbReference type="GeneID" id="34560765"/>
<keyword evidence="3" id="KW-1185">Reference proteome</keyword>
<evidence type="ECO:0000313" key="3">
    <source>
        <dbReference type="Proteomes" id="UP000176998"/>
    </source>
</evidence>
<comment type="caution">
    <text evidence="2">The sequence shown here is derived from an EMBL/GenBank/DDBJ whole genome shotgun (WGS) entry which is preliminary data.</text>
</comment>
<evidence type="ECO:0000313" key="2">
    <source>
        <dbReference type="EMBL" id="OHE97011.1"/>
    </source>
</evidence>
<proteinExistence type="predicted"/>
<feature type="compositionally biased region" description="Polar residues" evidence="1">
    <location>
        <begin position="21"/>
        <end position="31"/>
    </location>
</feature>
<reference evidence="2 3" key="1">
    <citation type="submission" date="2016-09" db="EMBL/GenBank/DDBJ databases">
        <authorList>
            <person name="Capua I."/>
            <person name="De Benedictis P."/>
            <person name="Joannis T."/>
            <person name="Lombin L.H."/>
            <person name="Cattoli G."/>
        </authorList>
    </citation>
    <scope>NUCLEOTIDE SEQUENCE [LARGE SCALE GENOMIC DNA]</scope>
    <source>
        <strain evidence="2 3">IMI 309357</strain>
    </source>
</reference>
<dbReference type="AlphaFoldDB" id="A0A1G4B6G6"/>
<dbReference type="OrthoDB" id="4847418at2759"/>
<dbReference type="Proteomes" id="UP000176998">
    <property type="component" value="Unassembled WGS sequence"/>
</dbReference>
<accession>A0A1G4B6G6</accession>
<dbReference type="RefSeq" id="XP_022474167.1">
    <property type="nucleotide sequence ID" value="XM_022619255.1"/>
</dbReference>
<gene>
    <name evidence="2" type="ORF">CORC01_07620</name>
</gene>
<name>A0A1G4B6G6_9PEZI</name>
<dbReference type="EMBL" id="MJBS01000062">
    <property type="protein sequence ID" value="OHE97011.1"/>
    <property type="molecule type" value="Genomic_DNA"/>
</dbReference>
<feature type="region of interest" description="Disordered" evidence="1">
    <location>
        <begin position="18"/>
        <end position="41"/>
    </location>
</feature>
<organism evidence="2 3">
    <name type="scientific">Colletotrichum orchidophilum</name>
    <dbReference type="NCBI Taxonomy" id="1209926"/>
    <lineage>
        <taxon>Eukaryota</taxon>
        <taxon>Fungi</taxon>
        <taxon>Dikarya</taxon>
        <taxon>Ascomycota</taxon>
        <taxon>Pezizomycotina</taxon>
        <taxon>Sordariomycetes</taxon>
        <taxon>Hypocreomycetidae</taxon>
        <taxon>Glomerellales</taxon>
        <taxon>Glomerellaceae</taxon>
        <taxon>Colletotrichum</taxon>
    </lineage>
</organism>